<organism evidence="14 15">
    <name type="scientific">Actinomyces ruminicola</name>
    <dbReference type="NCBI Taxonomy" id="332524"/>
    <lineage>
        <taxon>Bacteria</taxon>
        <taxon>Bacillati</taxon>
        <taxon>Actinomycetota</taxon>
        <taxon>Actinomycetes</taxon>
        <taxon>Actinomycetales</taxon>
        <taxon>Actinomycetaceae</taxon>
        <taxon>Actinomyces</taxon>
    </lineage>
</organism>
<proteinExistence type="inferred from homology"/>
<evidence type="ECO:0000256" key="3">
    <source>
        <dbReference type="ARBA" id="ARBA00022475"/>
    </source>
</evidence>
<evidence type="ECO:0000259" key="13">
    <source>
        <dbReference type="PROSITE" id="PS51846"/>
    </source>
</evidence>
<evidence type="ECO:0000256" key="2">
    <source>
        <dbReference type="ARBA" id="ARBA00006337"/>
    </source>
</evidence>
<dbReference type="CDD" id="cd04590">
    <property type="entry name" value="CBS_pair_CorC_HlyC_assoc"/>
    <property type="match status" value="1"/>
</dbReference>
<keyword evidence="5" id="KW-0677">Repeat</keyword>
<evidence type="ECO:0000256" key="4">
    <source>
        <dbReference type="ARBA" id="ARBA00022692"/>
    </source>
</evidence>
<evidence type="ECO:0000259" key="12">
    <source>
        <dbReference type="PROSITE" id="PS51371"/>
    </source>
</evidence>
<keyword evidence="3" id="KW-1003">Cell membrane</keyword>
<keyword evidence="8 10" id="KW-0472">Membrane</keyword>
<dbReference type="InterPro" id="IPR000644">
    <property type="entry name" value="CBS_dom"/>
</dbReference>
<keyword evidence="4 10" id="KW-0812">Transmembrane</keyword>
<evidence type="ECO:0000313" key="15">
    <source>
        <dbReference type="Proteomes" id="UP000199671"/>
    </source>
</evidence>
<feature type="transmembrane region" description="Helical" evidence="11">
    <location>
        <begin position="135"/>
        <end position="157"/>
    </location>
</feature>
<evidence type="ECO:0000256" key="1">
    <source>
        <dbReference type="ARBA" id="ARBA00004651"/>
    </source>
</evidence>
<evidence type="ECO:0000256" key="6">
    <source>
        <dbReference type="ARBA" id="ARBA00022989"/>
    </source>
</evidence>
<dbReference type="Pfam" id="PF00571">
    <property type="entry name" value="CBS"/>
    <property type="match status" value="2"/>
</dbReference>
<dbReference type="RefSeq" id="WP_092612430.1">
    <property type="nucleotide sequence ID" value="NZ_FNHU01000016.1"/>
</dbReference>
<feature type="domain" description="CBS" evidence="12">
    <location>
        <begin position="217"/>
        <end position="277"/>
    </location>
</feature>
<dbReference type="GO" id="GO:0050660">
    <property type="term" value="F:flavin adenine dinucleotide binding"/>
    <property type="evidence" value="ECO:0007669"/>
    <property type="project" value="InterPro"/>
</dbReference>
<evidence type="ECO:0000256" key="8">
    <source>
        <dbReference type="ARBA" id="ARBA00023136"/>
    </source>
</evidence>
<dbReference type="InterPro" id="IPR005170">
    <property type="entry name" value="Transptr-assoc_dom"/>
</dbReference>
<protein>
    <submittedName>
        <fullName evidence="14">Putative hemolysin</fullName>
    </submittedName>
</protein>
<dbReference type="AlphaFoldDB" id="A0A1G9Z9L6"/>
<dbReference type="InterPro" id="IPR051676">
    <property type="entry name" value="UPF0053_domain"/>
</dbReference>
<dbReference type="PROSITE" id="PS51846">
    <property type="entry name" value="CNNM"/>
    <property type="match status" value="1"/>
</dbReference>
<evidence type="ECO:0000313" key="14">
    <source>
        <dbReference type="EMBL" id="SDN17837.1"/>
    </source>
</evidence>
<evidence type="ECO:0000256" key="5">
    <source>
        <dbReference type="ARBA" id="ARBA00022737"/>
    </source>
</evidence>
<dbReference type="InterPro" id="IPR016169">
    <property type="entry name" value="FAD-bd_PCMH_sub2"/>
</dbReference>
<dbReference type="PANTHER" id="PTHR43099">
    <property type="entry name" value="UPF0053 PROTEIN YRKA"/>
    <property type="match status" value="1"/>
</dbReference>
<dbReference type="InterPro" id="IPR046342">
    <property type="entry name" value="CBS_dom_sf"/>
</dbReference>
<dbReference type="InterPro" id="IPR002550">
    <property type="entry name" value="CNNM"/>
</dbReference>
<dbReference type="Gene3D" id="3.10.580.10">
    <property type="entry name" value="CBS-domain"/>
    <property type="match status" value="1"/>
</dbReference>
<comment type="subcellular location">
    <subcellularLocation>
        <location evidence="1">Cell membrane</location>
        <topology evidence="1">Multi-pass membrane protein</topology>
    </subcellularLocation>
</comment>
<reference evidence="14 15" key="1">
    <citation type="submission" date="2016-10" db="EMBL/GenBank/DDBJ databases">
        <authorList>
            <person name="de Groot N.N."/>
        </authorList>
    </citation>
    <scope>NUCLEOTIDE SEQUENCE [LARGE SCALE GENOMIC DNA]</scope>
    <source>
        <strain evidence="14 15">KPR-7B</strain>
    </source>
</reference>
<name>A0A1G9Z9L6_9ACTO</name>
<dbReference type="InterPro" id="IPR036318">
    <property type="entry name" value="FAD-bd_PCMH-like_sf"/>
</dbReference>
<dbReference type="PANTHER" id="PTHR43099:SF4">
    <property type="entry name" value="INTEGRAL MEMBRANE PROTEIN"/>
    <property type="match status" value="1"/>
</dbReference>
<feature type="domain" description="CNNM transmembrane" evidence="13">
    <location>
        <begin position="1"/>
        <end position="201"/>
    </location>
</feature>
<keyword evidence="7 9" id="KW-0129">CBS domain</keyword>
<dbReference type="SMART" id="SM01091">
    <property type="entry name" value="CorC_HlyC"/>
    <property type="match status" value="1"/>
</dbReference>
<gene>
    <name evidence="14" type="ORF">SAMN04487766_11655</name>
</gene>
<dbReference type="EMBL" id="FNHU01000016">
    <property type="protein sequence ID" value="SDN17837.1"/>
    <property type="molecule type" value="Genomic_DNA"/>
</dbReference>
<sequence>MDPLLRNCLLVLLFILVGACFSAAEMALVSLRPTQIEDLAERGGAGRTVARLTADSNQFLSAVQVGVTIAGFFSASFGAAQIAPALVPALTSLGLGEAAAASIAFVAVTLAIAYLSVVAGELVPKRIAMQSAQTVALVAARPLAAITTALRPVIWLLGVSTNGLLRLLGLDPAARIESVGLGELRTLILAQENLGVEERRMVVDLLSVGERTVAEIMTPRTEVDFVSADMSAAEARQALSCLEHSRYPVRRGRNDDDVVGYVHLRDLIAPADDSLTVGELARSILLLPATVPVVSALTQMRAAHAHIALVVDEYGGTDGIVTLEDVVEEFIGQIADEYDREEPTVVRRSGGMVIDGLISRADVARALDRSLPDGPFDTLGGFIMAELGRLPRTGDVVAWEDLHLKVIAVAGRRVDKVAVAEPEPAADRRPGARGQDAR</sequence>
<feature type="transmembrane region" description="Helical" evidence="11">
    <location>
        <begin position="98"/>
        <end position="123"/>
    </location>
</feature>
<dbReference type="Proteomes" id="UP000199671">
    <property type="component" value="Unassembled WGS sequence"/>
</dbReference>
<dbReference type="Pfam" id="PF01595">
    <property type="entry name" value="CNNM"/>
    <property type="match status" value="1"/>
</dbReference>
<dbReference type="GO" id="GO:0005886">
    <property type="term" value="C:plasma membrane"/>
    <property type="evidence" value="ECO:0007669"/>
    <property type="project" value="UniProtKB-SubCell"/>
</dbReference>
<keyword evidence="6 10" id="KW-1133">Transmembrane helix</keyword>
<dbReference type="SUPFAM" id="SSF56176">
    <property type="entry name" value="FAD-binding/transporter-associated domain-like"/>
    <property type="match status" value="1"/>
</dbReference>
<dbReference type="PROSITE" id="PS51257">
    <property type="entry name" value="PROKAR_LIPOPROTEIN"/>
    <property type="match status" value="1"/>
</dbReference>
<dbReference type="InterPro" id="IPR044751">
    <property type="entry name" value="Ion_transp-like_CBS"/>
</dbReference>
<dbReference type="OrthoDB" id="110231at2"/>
<evidence type="ECO:0000256" key="9">
    <source>
        <dbReference type="PROSITE-ProRule" id="PRU00703"/>
    </source>
</evidence>
<feature type="domain" description="CBS" evidence="12">
    <location>
        <begin position="280"/>
        <end position="337"/>
    </location>
</feature>
<dbReference type="PROSITE" id="PS51371">
    <property type="entry name" value="CBS"/>
    <property type="match status" value="2"/>
</dbReference>
<dbReference type="Gene3D" id="3.30.465.10">
    <property type="match status" value="1"/>
</dbReference>
<evidence type="ECO:0000256" key="10">
    <source>
        <dbReference type="PROSITE-ProRule" id="PRU01193"/>
    </source>
</evidence>
<dbReference type="Pfam" id="PF03471">
    <property type="entry name" value="CorC_HlyC"/>
    <property type="match status" value="1"/>
</dbReference>
<evidence type="ECO:0000256" key="11">
    <source>
        <dbReference type="SAM" id="Phobius"/>
    </source>
</evidence>
<comment type="similarity">
    <text evidence="2">Belongs to the UPF0053 family.</text>
</comment>
<accession>A0A1G9Z9L6</accession>
<evidence type="ECO:0000256" key="7">
    <source>
        <dbReference type="ARBA" id="ARBA00023122"/>
    </source>
</evidence>
<dbReference type="SUPFAM" id="SSF54631">
    <property type="entry name" value="CBS-domain pair"/>
    <property type="match status" value="1"/>
</dbReference>